<dbReference type="RefSeq" id="YP_010676885.1">
    <property type="nucleotide sequence ID" value="NC_071015.1"/>
</dbReference>
<protein>
    <submittedName>
        <fullName evidence="1">Uncharacterized protein</fullName>
    </submittedName>
</protein>
<evidence type="ECO:0000313" key="2">
    <source>
        <dbReference type="Proteomes" id="UP000828443"/>
    </source>
</evidence>
<keyword evidence="2" id="KW-1185">Reference proteome</keyword>
<name>A0AAE7WFC3_9CAUD</name>
<evidence type="ECO:0000313" key="1">
    <source>
        <dbReference type="EMBL" id="QYN80073.1"/>
    </source>
</evidence>
<accession>A0AAE7WFC3</accession>
<dbReference type="EMBL" id="MZ348422">
    <property type="protein sequence ID" value="QYN80073.1"/>
    <property type="molecule type" value="Genomic_DNA"/>
</dbReference>
<dbReference type="KEGG" id="vg:77953250"/>
<reference evidence="1" key="1">
    <citation type="journal article" date="2021" name="Viruses">
        <title>Novel Viruses That Lyse Plant and Human Strains of Kosakonia cowanii.</title>
        <authorList>
            <person name="Petrzik K."/>
            <person name="Brazdova S."/>
            <person name="Krawczyk K."/>
        </authorList>
    </citation>
    <scope>NUCLEOTIDE SEQUENCE</scope>
</reference>
<proteinExistence type="predicted"/>
<dbReference type="Proteomes" id="UP000828443">
    <property type="component" value="Segment"/>
</dbReference>
<organism evidence="1 2">
    <name type="scientific">Kosakonia phage Kc263</name>
    <dbReference type="NCBI Taxonomy" id="2863194"/>
    <lineage>
        <taxon>Viruses</taxon>
        <taxon>Duplodnaviria</taxon>
        <taxon>Heunggongvirae</taxon>
        <taxon>Uroviricota</taxon>
        <taxon>Caudoviricetes</taxon>
        <taxon>Chimalliviridae</taxon>
        <taxon>Branisovskavirus</taxon>
        <taxon>Branisovskavirus Kc263</taxon>
    </lineage>
</organism>
<sequence>MNTINNDFAATESALFELLSGLNISGTRSKIAFKTLPFEALELNAKEANFDPASKEGQIFMAAQWVAVDQLLPLEKGSPLGANLREYGRAAVAGYREGNLKAYFDFIRTSIADKLLPASAIDACLHNESVGLMAYKFCNRG</sequence>
<dbReference type="GeneID" id="77953250"/>